<dbReference type="AlphaFoldDB" id="A0A6I1MLJ7"/>
<feature type="domain" description="Gamma-glutamylcyclotransferase AIG2-like" evidence="1">
    <location>
        <begin position="12"/>
        <end position="142"/>
    </location>
</feature>
<accession>A0A6I1MLJ7</accession>
<dbReference type="InterPro" id="IPR009288">
    <property type="entry name" value="AIG2-like_dom"/>
</dbReference>
<dbReference type="GO" id="GO:0016740">
    <property type="term" value="F:transferase activity"/>
    <property type="evidence" value="ECO:0007669"/>
    <property type="project" value="UniProtKB-KW"/>
</dbReference>
<dbReference type="Gene3D" id="3.10.490.10">
    <property type="entry name" value="Gamma-glutamyl cyclotransferase-like"/>
    <property type="match status" value="1"/>
</dbReference>
<keyword evidence="2" id="KW-0808">Transferase</keyword>
<proteinExistence type="predicted"/>
<reference evidence="2 3" key="1">
    <citation type="submission" date="2019-10" db="EMBL/GenBank/DDBJ databases">
        <title>The Genome Sequence of Clostridium tarantellae Isolated from Fish Brain.</title>
        <authorList>
            <person name="Bano L."/>
            <person name="Kiel M."/>
            <person name="Sales G."/>
            <person name="Doxey A.C."/>
            <person name="Mansfield M.J."/>
            <person name="Schiavone M."/>
            <person name="Rossetto O."/>
            <person name="Pirazzini M."/>
            <person name="Dobrindt U."/>
            <person name="Montecucco C."/>
        </authorList>
    </citation>
    <scope>NUCLEOTIDE SEQUENCE [LARGE SCALE GENOMIC DNA]</scope>
    <source>
        <strain evidence="2 3">DSM 3997</strain>
    </source>
</reference>
<dbReference type="InterPro" id="IPR013024">
    <property type="entry name" value="GGCT-like"/>
</dbReference>
<evidence type="ECO:0000313" key="3">
    <source>
        <dbReference type="Proteomes" id="UP000430345"/>
    </source>
</evidence>
<dbReference type="CDD" id="cd06661">
    <property type="entry name" value="GGCT_like"/>
    <property type="match status" value="1"/>
</dbReference>
<organism evidence="2 3">
    <name type="scientific">Clostridium tarantellae</name>
    <dbReference type="NCBI Taxonomy" id="39493"/>
    <lineage>
        <taxon>Bacteria</taxon>
        <taxon>Bacillati</taxon>
        <taxon>Bacillota</taxon>
        <taxon>Clostridia</taxon>
        <taxon>Eubacteriales</taxon>
        <taxon>Clostridiaceae</taxon>
        <taxon>Clostridium</taxon>
    </lineage>
</organism>
<evidence type="ECO:0000313" key="2">
    <source>
        <dbReference type="EMBL" id="MPQ43112.1"/>
    </source>
</evidence>
<dbReference type="SUPFAM" id="SSF110857">
    <property type="entry name" value="Gamma-glutamyl cyclotransferase-like"/>
    <property type="match status" value="1"/>
</dbReference>
<gene>
    <name evidence="2" type="ORF">GBZ86_04970</name>
</gene>
<dbReference type="EMBL" id="WHJC01000040">
    <property type="protein sequence ID" value="MPQ43112.1"/>
    <property type="molecule type" value="Genomic_DNA"/>
</dbReference>
<protein>
    <submittedName>
        <fullName evidence="2">Gamma-glutamylcyclotransferase</fullName>
    </submittedName>
</protein>
<sequence>MLMNAPKEERRIFVYGSLRTGFFNYNKYLKGYVLKEEPARIKGKLYHMPNKGYPALLDGEGYVYGEVFTIKNDEYTKVMESMDNMENYFNIGDSNNEYNRVAVKVELMNTNTFEVCYVYKYVVKNKKEFKTQSIYIPNGNWASYMTKFKKSS</sequence>
<name>A0A6I1MLJ7_9CLOT</name>
<dbReference type="Pfam" id="PF06094">
    <property type="entry name" value="GGACT"/>
    <property type="match status" value="1"/>
</dbReference>
<keyword evidence="3" id="KW-1185">Reference proteome</keyword>
<comment type="caution">
    <text evidence="2">The sequence shown here is derived from an EMBL/GenBank/DDBJ whole genome shotgun (WGS) entry which is preliminary data.</text>
</comment>
<evidence type="ECO:0000259" key="1">
    <source>
        <dbReference type="Pfam" id="PF06094"/>
    </source>
</evidence>
<dbReference type="InterPro" id="IPR036568">
    <property type="entry name" value="GGCT-like_sf"/>
</dbReference>
<dbReference type="Proteomes" id="UP000430345">
    <property type="component" value="Unassembled WGS sequence"/>
</dbReference>
<dbReference type="OrthoDB" id="8538589at2"/>